<gene>
    <name evidence="1" type="ORF">T4D_16558</name>
</gene>
<protein>
    <submittedName>
        <fullName evidence="1">Uncharacterized protein</fullName>
    </submittedName>
</protein>
<evidence type="ECO:0000313" key="2">
    <source>
        <dbReference type="Proteomes" id="UP000054995"/>
    </source>
</evidence>
<name>A0A0V1DSK1_TRIPS</name>
<reference evidence="1 2" key="1">
    <citation type="submission" date="2015-01" db="EMBL/GenBank/DDBJ databases">
        <title>Evolution of Trichinella species and genotypes.</title>
        <authorList>
            <person name="Korhonen P.K."/>
            <person name="Edoardo P."/>
            <person name="Giuseppe L.R."/>
            <person name="Gasser R.B."/>
        </authorList>
    </citation>
    <scope>NUCLEOTIDE SEQUENCE [LARGE SCALE GENOMIC DNA]</scope>
    <source>
        <strain evidence="1">ISS470</strain>
    </source>
</reference>
<feature type="non-terminal residue" evidence="1">
    <location>
        <position position="32"/>
    </location>
</feature>
<comment type="caution">
    <text evidence="1">The sequence shown here is derived from an EMBL/GenBank/DDBJ whole genome shotgun (WGS) entry which is preliminary data.</text>
</comment>
<dbReference type="EMBL" id="JYDT01001848">
    <property type="protein sequence ID" value="KRY63971.1"/>
    <property type="molecule type" value="Genomic_DNA"/>
</dbReference>
<accession>A0A0V1DSK1</accession>
<organism evidence="1 2">
    <name type="scientific">Trichinella pseudospiralis</name>
    <name type="common">Parasitic roundworm</name>
    <dbReference type="NCBI Taxonomy" id="6337"/>
    <lineage>
        <taxon>Eukaryota</taxon>
        <taxon>Metazoa</taxon>
        <taxon>Ecdysozoa</taxon>
        <taxon>Nematoda</taxon>
        <taxon>Enoplea</taxon>
        <taxon>Dorylaimia</taxon>
        <taxon>Trichinellida</taxon>
        <taxon>Trichinellidae</taxon>
        <taxon>Trichinella</taxon>
    </lineage>
</organism>
<evidence type="ECO:0000313" key="1">
    <source>
        <dbReference type="EMBL" id="KRY63971.1"/>
    </source>
</evidence>
<dbReference type="AlphaFoldDB" id="A0A0V1DSK1"/>
<sequence length="32" mass="3880">MGINRFGKQFEKYNETTRDFPICILLEIFLEN</sequence>
<dbReference type="Proteomes" id="UP000054995">
    <property type="component" value="Unassembled WGS sequence"/>
</dbReference>
<proteinExistence type="predicted"/>
<keyword evidence="2" id="KW-1185">Reference proteome</keyword>